<dbReference type="Proteomes" id="UP000215914">
    <property type="component" value="Unassembled WGS sequence"/>
</dbReference>
<reference evidence="3" key="2">
    <citation type="submission" date="2020-06" db="EMBL/GenBank/DDBJ databases">
        <title>Helianthus annuus Genome sequencing and assembly Release 2.</title>
        <authorList>
            <person name="Gouzy J."/>
            <person name="Langlade N."/>
            <person name="Munos S."/>
        </authorList>
    </citation>
    <scope>NUCLEOTIDE SEQUENCE</scope>
    <source>
        <tissue evidence="3">Leaves</tissue>
    </source>
</reference>
<dbReference type="GO" id="GO:0006260">
    <property type="term" value="P:DNA replication"/>
    <property type="evidence" value="ECO:0007669"/>
    <property type="project" value="UniProtKB-KW"/>
</dbReference>
<keyword evidence="4" id="KW-1185">Reference proteome</keyword>
<organism evidence="3 4">
    <name type="scientific">Helianthus annuus</name>
    <name type="common">Common sunflower</name>
    <dbReference type="NCBI Taxonomy" id="4232"/>
    <lineage>
        <taxon>Eukaryota</taxon>
        <taxon>Viridiplantae</taxon>
        <taxon>Streptophyta</taxon>
        <taxon>Embryophyta</taxon>
        <taxon>Tracheophyta</taxon>
        <taxon>Spermatophyta</taxon>
        <taxon>Magnoliopsida</taxon>
        <taxon>eudicotyledons</taxon>
        <taxon>Gunneridae</taxon>
        <taxon>Pentapetalae</taxon>
        <taxon>asterids</taxon>
        <taxon>campanulids</taxon>
        <taxon>Asterales</taxon>
        <taxon>Asteraceae</taxon>
        <taxon>Asteroideae</taxon>
        <taxon>Heliantheae alliance</taxon>
        <taxon>Heliantheae</taxon>
        <taxon>Helianthus</taxon>
    </lineage>
</organism>
<keyword evidence="2" id="KW-0235">DNA replication</keyword>
<dbReference type="GO" id="GO:0034088">
    <property type="term" value="P:maintenance of mitotic sister chromatid cohesion"/>
    <property type="evidence" value="ECO:0000318"/>
    <property type="project" value="GO_Central"/>
</dbReference>
<dbReference type="PANTHER" id="PTHR13395">
    <property type="entry name" value="SISTER CHROMATID COHESION PROTEIN DCC1-RELATED"/>
    <property type="match status" value="1"/>
</dbReference>
<evidence type="ECO:0000256" key="1">
    <source>
        <dbReference type="ARBA" id="ARBA00007017"/>
    </source>
</evidence>
<dbReference type="Gramene" id="mRNA:HanXRQr2_Chr12g0538341">
    <property type="protein sequence ID" value="mRNA:HanXRQr2_Chr12g0538341"/>
    <property type="gene ID" value="HanXRQr2_Chr12g0538341"/>
</dbReference>
<evidence type="ECO:0000256" key="2">
    <source>
        <dbReference type="ARBA" id="ARBA00022705"/>
    </source>
</evidence>
<reference evidence="3" key="1">
    <citation type="journal article" date="2017" name="Nature">
        <title>The sunflower genome provides insights into oil metabolism, flowering and Asterid evolution.</title>
        <authorList>
            <person name="Badouin H."/>
            <person name="Gouzy J."/>
            <person name="Grassa C.J."/>
            <person name="Murat F."/>
            <person name="Staton S.E."/>
            <person name="Cottret L."/>
            <person name="Lelandais-Briere C."/>
            <person name="Owens G.L."/>
            <person name="Carrere S."/>
            <person name="Mayjonade B."/>
            <person name="Legrand L."/>
            <person name="Gill N."/>
            <person name="Kane N.C."/>
            <person name="Bowers J.E."/>
            <person name="Hubner S."/>
            <person name="Bellec A."/>
            <person name="Berard A."/>
            <person name="Berges H."/>
            <person name="Blanchet N."/>
            <person name="Boniface M.C."/>
            <person name="Brunel D."/>
            <person name="Catrice O."/>
            <person name="Chaidir N."/>
            <person name="Claudel C."/>
            <person name="Donnadieu C."/>
            <person name="Faraut T."/>
            <person name="Fievet G."/>
            <person name="Helmstetter N."/>
            <person name="King M."/>
            <person name="Knapp S.J."/>
            <person name="Lai Z."/>
            <person name="Le Paslier M.C."/>
            <person name="Lippi Y."/>
            <person name="Lorenzon L."/>
            <person name="Mandel J.R."/>
            <person name="Marage G."/>
            <person name="Marchand G."/>
            <person name="Marquand E."/>
            <person name="Bret-Mestries E."/>
            <person name="Morien E."/>
            <person name="Nambeesan S."/>
            <person name="Nguyen T."/>
            <person name="Pegot-Espagnet P."/>
            <person name="Pouilly N."/>
            <person name="Raftis F."/>
            <person name="Sallet E."/>
            <person name="Schiex T."/>
            <person name="Thomas J."/>
            <person name="Vandecasteele C."/>
            <person name="Vares D."/>
            <person name="Vear F."/>
            <person name="Vautrin S."/>
            <person name="Crespi M."/>
            <person name="Mangin B."/>
            <person name="Burke J.M."/>
            <person name="Salse J."/>
            <person name="Munos S."/>
            <person name="Vincourt P."/>
            <person name="Rieseberg L.H."/>
            <person name="Langlade N.B."/>
        </authorList>
    </citation>
    <scope>NUCLEOTIDE SEQUENCE</scope>
    <source>
        <tissue evidence="3">Leaves</tissue>
    </source>
</reference>
<proteinExistence type="inferred from homology"/>
<dbReference type="PANTHER" id="PTHR13395:SF6">
    <property type="entry name" value="SISTER CHROMATID COHESION PROTEIN DCC1"/>
    <property type="match status" value="1"/>
</dbReference>
<gene>
    <name evidence="3" type="ORF">HanXRQr2_Chr12g0538341</name>
</gene>
<name>A0A9K3HG71_HELAN</name>
<evidence type="ECO:0000313" key="4">
    <source>
        <dbReference type="Proteomes" id="UP000215914"/>
    </source>
</evidence>
<dbReference type="OrthoDB" id="5199543at2759"/>
<evidence type="ECO:0000313" key="3">
    <source>
        <dbReference type="EMBL" id="KAF5777662.1"/>
    </source>
</evidence>
<dbReference type="GO" id="GO:0031390">
    <property type="term" value="C:Ctf18 RFC-like complex"/>
    <property type="evidence" value="ECO:0000318"/>
    <property type="project" value="GO_Central"/>
</dbReference>
<protein>
    <submittedName>
        <fullName evidence="3">Sister chromatid cohesion protein Dcc1</fullName>
    </submittedName>
</protein>
<dbReference type="GO" id="GO:0000785">
    <property type="term" value="C:chromatin"/>
    <property type="evidence" value="ECO:0000318"/>
    <property type="project" value="GO_Central"/>
</dbReference>
<dbReference type="InterPro" id="IPR019128">
    <property type="entry name" value="Dcc1"/>
</dbReference>
<dbReference type="GO" id="GO:0000775">
    <property type="term" value="C:chromosome, centromeric region"/>
    <property type="evidence" value="ECO:0000318"/>
    <property type="project" value="GO_Central"/>
</dbReference>
<dbReference type="Pfam" id="PF09724">
    <property type="entry name" value="Dcc1"/>
    <property type="match status" value="1"/>
</dbReference>
<sequence length="246" mass="28106">MGNIELDEFKKHVSNQRLKEAAVAVIKVAPGSMEFVRLEKLKKLLLENPYTSGEMPDCGLYRWDELKREVPGATDEELASALRVLSAVEINGYWRFVDDMYMNQLLLTIIWISTIKGWTLSSLDKIELVESLVDWGFSKVVAHHCFQLYGRTTYGGGWEMDTTRVCLHVARRILANGKMKIGAFMEEWARHMPVELPLSLDILQGEVLVEQSSVYLPSDRFPGYFKNGPNGIGRIYTLTSVFRKMH</sequence>
<comment type="similarity">
    <text evidence="1">Belongs to the DCC1 family.</text>
</comment>
<comment type="caution">
    <text evidence="3">The sequence shown here is derived from an EMBL/GenBank/DDBJ whole genome shotgun (WGS) entry which is preliminary data.</text>
</comment>
<dbReference type="AlphaFoldDB" id="A0A9K3HG71"/>
<dbReference type="EMBL" id="MNCJ02000327">
    <property type="protein sequence ID" value="KAF5777662.1"/>
    <property type="molecule type" value="Genomic_DNA"/>
</dbReference>
<accession>A0A9K3HG71</accession>